<evidence type="ECO:0000256" key="2">
    <source>
        <dbReference type="ARBA" id="ARBA00022723"/>
    </source>
</evidence>
<keyword evidence="2" id="KW-0479">Metal-binding</keyword>
<sequence length="260" mass="29093">MAKIPVDFLSGPGPGVTISRIDFSQTGLSDYAGHYAVVLDNVLTRSECQNLIALAEAQTEPNGNWERAMINVGGGRQMLATEARNCGRIIWDSPEMVARIWRRIEGSVPELQRVEGKAWAHALGNGPVQRGDGWQLTSLNERMRFLKYEGGEYFRPHCDGVYATPDGSQRSLFTLHLYLNGTEEDRPLVGGATTFHSFRDRFMIQTAEPDEYNKKGRWGVDPKAGRVLLFQHRNLLHSGDDVVEGTKYTMRTDVMFEGTG</sequence>
<evidence type="ECO:0000313" key="8">
    <source>
        <dbReference type="Proteomes" id="UP000799776"/>
    </source>
</evidence>
<protein>
    <recommendedName>
        <fullName evidence="6">Prolyl 4-hydroxylase alpha subunit domain-containing protein</fullName>
    </recommendedName>
</protein>
<dbReference type="Pfam" id="PF13640">
    <property type="entry name" value="2OG-FeII_Oxy_3"/>
    <property type="match status" value="1"/>
</dbReference>
<evidence type="ECO:0000256" key="3">
    <source>
        <dbReference type="ARBA" id="ARBA00022964"/>
    </source>
</evidence>
<evidence type="ECO:0000256" key="4">
    <source>
        <dbReference type="ARBA" id="ARBA00023002"/>
    </source>
</evidence>
<dbReference type="GO" id="GO:0005506">
    <property type="term" value="F:iron ion binding"/>
    <property type="evidence" value="ECO:0007669"/>
    <property type="project" value="InterPro"/>
</dbReference>
<dbReference type="SUPFAM" id="SSF51197">
    <property type="entry name" value="Clavaminate synthase-like"/>
    <property type="match status" value="1"/>
</dbReference>
<keyword evidence="5" id="KW-0408">Iron</keyword>
<dbReference type="InterPro" id="IPR006620">
    <property type="entry name" value="Pro_4_hyd_alph"/>
</dbReference>
<organism evidence="7 8">
    <name type="scientific">Saccharata proteae CBS 121410</name>
    <dbReference type="NCBI Taxonomy" id="1314787"/>
    <lineage>
        <taxon>Eukaryota</taxon>
        <taxon>Fungi</taxon>
        <taxon>Dikarya</taxon>
        <taxon>Ascomycota</taxon>
        <taxon>Pezizomycotina</taxon>
        <taxon>Dothideomycetes</taxon>
        <taxon>Dothideomycetes incertae sedis</taxon>
        <taxon>Botryosphaeriales</taxon>
        <taxon>Saccharataceae</taxon>
        <taxon>Saccharata</taxon>
    </lineage>
</organism>
<dbReference type="Proteomes" id="UP000799776">
    <property type="component" value="Unassembled WGS sequence"/>
</dbReference>
<dbReference type="AlphaFoldDB" id="A0A9P4HYW7"/>
<accession>A0A9P4HYW7</accession>
<comment type="caution">
    <text evidence="7">The sequence shown here is derived from an EMBL/GenBank/DDBJ whole genome shotgun (WGS) entry which is preliminary data.</text>
</comment>
<dbReference type="EMBL" id="ML978713">
    <property type="protein sequence ID" value="KAF2089993.1"/>
    <property type="molecule type" value="Genomic_DNA"/>
</dbReference>
<proteinExistence type="predicted"/>
<dbReference type="PANTHER" id="PTHR10869">
    <property type="entry name" value="PROLYL 4-HYDROXYLASE ALPHA SUBUNIT"/>
    <property type="match status" value="1"/>
</dbReference>
<dbReference type="GO" id="GO:0005783">
    <property type="term" value="C:endoplasmic reticulum"/>
    <property type="evidence" value="ECO:0007669"/>
    <property type="project" value="TreeGrafter"/>
</dbReference>
<dbReference type="OrthoDB" id="69177at2759"/>
<gene>
    <name evidence="7" type="ORF">K490DRAFT_71683</name>
</gene>
<dbReference type="InterPro" id="IPR044862">
    <property type="entry name" value="Pro_4_hyd_alph_FE2OG_OXY"/>
</dbReference>
<evidence type="ECO:0000313" key="7">
    <source>
        <dbReference type="EMBL" id="KAF2089993.1"/>
    </source>
</evidence>
<reference evidence="7" key="1">
    <citation type="journal article" date="2020" name="Stud. Mycol.">
        <title>101 Dothideomycetes genomes: a test case for predicting lifestyles and emergence of pathogens.</title>
        <authorList>
            <person name="Haridas S."/>
            <person name="Albert R."/>
            <person name="Binder M."/>
            <person name="Bloem J."/>
            <person name="Labutti K."/>
            <person name="Salamov A."/>
            <person name="Andreopoulos B."/>
            <person name="Baker S."/>
            <person name="Barry K."/>
            <person name="Bills G."/>
            <person name="Bluhm B."/>
            <person name="Cannon C."/>
            <person name="Castanera R."/>
            <person name="Culley D."/>
            <person name="Daum C."/>
            <person name="Ezra D."/>
            <person name="Gonzalez J."/>
            <person name="Henrissat B."/>
            <person name="Kuo A."/>
            <person name="Liang C."/>
            <person name="Lipzen A."/>
            <person name="Lutzoni F."/>
            <person name="Magnuson J."/>
            <person name="Mondo S."/>
            <person name="Nolan M."/>
            <person name="Ohm R."/>
            <person name="Pangilinan J."/>
            <person name="Park H.-J."/>
            <person name="Ramirez L."/>
            <person name="Alfaro M."/>
            <person name="Sun H."/>
            <person name="Tritt A."/>
            <person name="Yoshinaga Y."/>
            <person name="Zwiers L.-H."/>
            <person name="Turgeon B."/>
            <person name="Goodwin S."/>
            <person name="Spatafora J."/>
            <person name="Crous P."/>
            <person name="Grigoriev I."/>
        </authorList>
    </citation>
    <scope>NUCLEOTIDE SEQUENCE</scope>
    <source>
        <strain evidence="7">CBS 121410</strain>
    </source>
</reference>
<dbReference type="SMART" id="SM00702">
    <property type="entry name" value="P4Hc"/>
    <property type="match status" value="1"/>
</dbReference>
<feature type="domain" description="Prolyl 4-hydroxylase alpha subunit" evidence="6">
    <location>
        <begin position="34"/>
        <end position="255"/>
    </location>
</feature>
<dbReference type="GO" id="GO:0004656">
    <property type="term" value="F:procollagen-proline 4-dioxygenase activity"/>
    <property type="evidence" value="ECO:0007669"/>
    <property type="project" value="TreeGrafter"/>
</dbReference>
<dbReference type="PANTHER" id="PTHR10869:SF241">
    <property type="entry name" value="FE2OG DIOXYGENASE DOMAIN-CONTAINING PROTEIN"/>
    <property type="match status" value="1"/>
</dbReference>
<keyword evidence="8" id="KW-1185">Reference proteome</keyword>
<keyword evidence="3" id="KW-0223">Dioxygenase</keyword>
<dbReference type="InterPro" id="IPR045054">
    <property type="entry name" value="P4HA-like"/>
</dbReference>
<dbReference type="Gene3D" id="2.60.120.620">
    <property type="entry name" value="q2cbj1_9rhob like domain"/>
    <property type="match status" value="1"/>
</dbReference>
<dbReference type="GO" id="GO:0031418">
    <property type="term" value="F:L-ascorbic acid binding"/>
    <property type="evidence" value="ECO:0007669"/>
    <property type="project" value="InterPro"/>
</dbReference>
<keyword evidence="4" id="KW-0560">Oxidoreductase</keyword>
<evidence type="ECO:0000256" key="1">
    <source>
        <dbReference type="ARBA" id="ARBA00001961"/>
    </source>
</evidence>
<evidence type="ECO:0000256" key="5">
    <source>
        <dbReference type="ARBA" id="ARBA00023004"/>
    </source>
</evidence>
<comment type="cofactor">
    <cofactor evidence="1">
        <name>L-ascorbate</name>
        <dbReference type="ChEBI" id="CHEBI:38290"/>
    </cofactor>
</comment>
<name>A0A9P4HYW7_9PEZI</name>
<evidence type="ECO:0000259" key="6">
    <source>
        <dbReference type="SMART" id="SM00702"/>
    </source>
</evidence>